<dbReference type="Pfam" id="PF01546">
    <property type="entry name" value="Peptidase_M20"/>
    <property type="match status" value="1"/>
</dbReference>
<dbReference type="Gene3D" id="3.30.70.360">
    <property type="match status" value="1"/>
</dbReference>
<evidence type="ECO:0000313" key="7">
    <source>
        <dbReference type="EMBL" id="EFH87528.1"/>
    </source>
</evidence>
<evidence type="ECO:0000259" key="6">
    <source>
        <dbReference type="Pfam" id="PF07687"/>
    </source>
</evidence>
<dbReference type="AlphaFoldDB" id="D6TPU3"/>
<dbReference type="OrthoDB" id="9783294at2"/>
<dbReference type="InterPro" id="IPR002933">
    <property type="entry name" value="Peptidase_M20"/>
</dbReference>
<feature type="domain" description="Peptidase M20 dimerisation" evidence="6">
    <location>
        <begin position="190"/>
        <end position="288"/>
    </location>
</feature>
<accession>D6TPU3</accession>
<dbReference type="InterPro" id="IPR001261">
    <property type="entry name" value="ArgE/DapE_CS"/>
</dbReference>
<dbReference type="eggNOG" id="COG0624">
    <property type="taxonomic scope" value="Bacteria"/>
</dbReference>
<evidence type="ECO:0000256" key="3">
    <source>
        <dbReference type="ARBA" id="ARBA00022801"/>
    </source>
</evidence>
<dbReference type="PANTHER" id="PTHR43808">
    <property type="entry name" value="ACETYLORNITHINE DEACETYLASE"/>
    <property type="match status" value="1"/>
</dbReference>
<keyword evidence="3" id="KW-0378">Hydrolase</keyword>
<dbReference type="STRING" id="485913.Krac_8862"/>
<organism evidence="7 8">
    <name type="scientific">Ktedonobacter racemifer DSM 44963</name>
    <dbReference type="NCBI Taxonomy" id="485913"/>
    <lineage>
        <taxon>Bacteria</taxon>
        <taxon>Bacillati</taxon>
        <taxon>Chloroflexota</taxon>
        <taxon>Ktedonobacteria</taxon>
        <taxon>Ktedonobacterales</taxon>
        <taxon>Ktedonobacteraceae</taxon>
        <taxon>Ktedonobacter</taxon>
    </lineage>
</organism>
<dbReference type="GO" id="GO:0016787">
    <property type="term" value="F:hydrolase activity"/>
    <property type="evidence" value="ECO:0007669"/>
    <property type="project" value="UniProtKB-KW"/>
</dbReference>
<evidence type="ECO:0000256" key="4">
    <source>
        <dbReference type="ARBA" id="ARBA00022833"/>
    </source>
</evidence>
<name>D6TPU3_KTERA</name>
<dbReference type="InterPro" id="IPR017150">
    <property type="entry name" value="Pept_M20_glutamate_carboxypep"/>
</dbReference>
<dbReference type="SUPFAM" id="SSF55031">
    <property type="entry name" value="Bacterial exopeptidase dimerisation domain"/>
    <property type="match status" value="1"/>
</dbReference>
<reference evidence="7 8" key="1">
    <citation type="journal article" date="2011" name="Stand. Genomic Sci.">
        <title>Non-contiguous finished genome sequence and contextual data of the filamentous soil bacterium Ktedonobacter racemifer type strain (SOSP1-21).</title>
        <authorList>
            <person name="Chang Y.J."/>
            <person name="Land M."/>
            <person name="Hauser L."/>
            <person name="Chertkov O."/>
            <person name="Del Rio T.G."/>
            <person name="Nolan M."/>
            <person name="Copeland A."/>
            <person name="Tice H."/>
            <person name="Cheng J.F."/>
            <person name="Lucas S."/>
            <person name="Han C."/>
            <person name="Goodwin L."/>
            <person name="Pitluck S."/>
            <person name="Ivanova N."/>
            <person name="Ovchinikova G."/>
            <person name="Pati A."/>
            <person name="Chen A."/>
            <person name="Palaniappan K."/>
            <person name="Mavromatis K."/>
            <person name="Liolios K."/>
            <person name="Brettin T."/>
            <person name="Fiebig A."/>
            <person name="Rohde M."/>
            <person name="Abt B."/>
            <person name="Goker M."/>
            <person name="Detter J.C."/>
            <person name="Woyke T."/>
            <person name="Bristow J."/>
            <person name="Eisen J.A."/>
            <person name="Markowitz V."/>
            <person name="Hugenholtz P."/>
            <person name="Kyrpides N.C."/>
            <person name="Klenk H.P."/>
            <person name="Lapidus A."/>
        </authorList>
    </citation>
    <scope>NUCLEOTIDE SEQUENCE [LARGE SCALE GENOMIC DNA]</scope>
    <source>
        <strain evidence="8">DSM 44963</strain>
    </source>
</reference>
<evidence type="ECO:0000256" key="2">
    <source>
        <dbReference type="ARBA" id="ARBA00022723"/>
    </source>
</evidence>
<dbReference type="Proteomes" id="UP000004508">
    <property type="component" value="Unassembled WGS sequence"/>
</dbReference>
<evidence type="ECO:0000256" key="5">
    <source>
        <dbReference type="PIRSR" id="PIRSR037238-1"/>
    </source>
</evidence>
<dbReference type="Gene3D" id="3.40.630.10">
    <property type="entry name" value="Zn peptidases"/>
    <property type="match status" value="1"/>
</dbReference>
<dbReference type="RefSeq" id="WP_007912764.1">
    <property type="nucleotide sequence ID" value="NZ_ADVG01000002.1"/>
</dbReference>
<dbReference type="PANTHER" id="PTHR43808:SF9">
    <property type="entry name" value="BLL0789 PROTEIN"/>
    <property type="match status" value="1"/>
</dbReference>
<comment type="caution">
    <text evidence="7">The sequence shown here is derived from an EMBL/GenBank/DDBJ whole genome shotgun (WGS) entry which is preliminary data.</text>
</comment>
<evidence type="ECO:0000256" key="1">
    <source>
        <dbReference type="ARBA" id="ARBA00001947"/>
    </source>
</evidence>
<keyword evidence="2" id="KW-0479">Metal-binding</keyword>
<dbReference type="SUPFAM" id="SSF53187">
    <property type="entry name" value="Zn-dependent exopeptidases"/>
    <property type="match status" value="1"/>
</dbReference>
<sequence length="407" mass="44654">MTEHHPRIDQARQLLPELLKDLEAIVNIDSGTYNKAGVDQVGAYLQKRFTELGFSTSFDPQQEYGNHLIATRKGGNPQGARVLLIGHMDTVFPDGEVEKRPYTQTVLDGREIAKGPGVLDMKVGLLMGMYSVDMLLQEDWNEYQSITFVFNSDEEIGSPASKELITEWARKSDAALVLEPGRTLETVVSARKSSGLYRVEVWGRSAHAGVEPEKGRNAIIELSHQVQAMQALHESFPGVSVNVTSIQGGDRKNVIPDYAYCDMDVRASNMRGIHEIEEAMQRAVRQQHIPETQAQVSGSMRSLPFEHSEVNAPLIRMTQEAGAELGIAIHDVASGGASDANNTSPVGVPTLDGLGAGGGLAHNPDEYVELEYLPERIALLSGLIGRICRQKAFRSISLDKNQRRSRG</sequence>
<protein>
    <submittedName>
        <fullName evidence="7">Peptidase M20</fullName>
    </submittedName>
</protein>
<gene>
    <name evidence="7" type="ORF">Krac_8862</name>
</gene>
<feature type="active site" evidence="5">
    <location>
        <position position="89"/>
    </location>
</feature>
<dbReference type="InParanoid" id="D6TPU3"/>
<dbReference type="CDD" id="cd03885">
    <property type="entry name" value="M20_CPDG2"/>
    <property type="match status" value="1"/>
</dbReference>
<keyword evidence="8" id="KW-1185">Reference proteome</keyword>
<dbReference type="PIRSF" id="PIRSF037238">
    <property type="entry name" value="Carboxypeptidase_G2"/>
    <property type="match status" value="1"/>
</dbReference>
<dbReference type="InterPro" id="IPR036264">
    <property type="entry name" value="Bact_exopeptidase_dim_dom"/>
</dbReference>
<proteinExistence type="predicted"/>
<evidence type="ECO:0000313" key="8">
    <source>
        <dbReference type="Proteomes" id="UP000004508"/>
    </source>
</evidence>
<dbReference type="GO" id="GO:0046872">
    <property type="term" value="F:metal ion binding"/>
    <property type="evidence" value="ECO:0007669"/>
    <property type="project" value="UniProtKB-KW"/>
</dbReference>
<dbReference type="Pfam" id="PF07687">
    <property type="entry name" value="M20_dimer"/>
    <property type="match status" value="1"/>
</dbReference>
<dbReference type="EMBL" id="ADVG01000002">
    <property type="protein sequence ID" value="EFH87528.1"/>
    <property type="molecule type" value="Genomic_DNA"/>
</dbReference>
<feature type="active site" description="Proton acceptor" evidence="5">
    <location>
        <position position="154"/>
    </location>
</feature>
<keyword evidence="4" id="KW-0862">Zinc</keyword>
<dbReference type="PROSITE" id="PS00758">
    <property type="entry name" value="ARGE_DAPE_CPG2_1"/>
    <property type="match status" value="1"/>
</dbReference>
<dbReference type="InterPro" id="IPR050072">
    <property type="entry name" value="Peptidase_M20A"/>
</dbReference>
<dbReference type="InterPro" id="IPR011650">
    <property type="entry name" value="Peptidase_M20_dimer"/>
</dbReference>
<comment type="cofactor">
    <cofactor evidence="1">
        <name>Zn(2+)</name>
        <dbReference type="ChEBI" id="CHEBI:29105"/>
    </cofactor>
</comment>